<comment type="catalytic activity">
    <reaction evidence="17">
        <text>L-tyrosine + O2 + H2O = 3-(4-hydroxyphenyl)pyruvate + H2O2 + NH4(+)</text>
        <dbReference type="Rhea" id="RHEA:61248"/>
        <dbReference type="ChEBI" id="CHEBI:15377"/>
        <dbReference type="ChEBI" id="CHEBI:15379"/>
        <dbReference type="ChEBI" id="CHEBI:16240"/>
        <dbReference type="ChEBI" id="CHEBI:28938"/>
        <dbReference type="ChEBI" id="CHEBI:36242"/>
        <dbReference type="ChEBI" id="CHEBI:58315"/>
    </reaction>
    <physiologicalReaction direction="left-to-right" evidence="17">
        <dbReference type="Rhea" id="RHEA:61249"/>
    </physiologicalReaction>
</comment>
<dbReference type="RefSeq" id="XP_016835382.1">
    <property type="nucleotide sequence ID" value="XM_016979893.3"/>
</dbReference>
<dbReference type="GO" id="GO:0002841">
    <property type="term" value="P:negative regulation of T cell mediated immune response to tumor cell"/>
    <property type="evidence" value="ECO:0007669"/>
    <property type="project" value="UniProtKB-ARBA"/>
</dbReference>
<dbReference type="Gene3D" id="1.10.405.10">
    <property type="entry name" value="Guanine Nucleotide Dissociation Inhibitor, domain 1"/>
    <property type="match status" value="1"/>
</dbReference>
<name>A0A9J7G582_CRIGR</name>
<evidence type="ECO:0000256" key="6">
    <source>
        <dbReference type="ARBA" id="ARBA00022525"/>
    </source>
</evidence>
<dbReference type="AlphaFoldDB" id="A0A9J7G582"/>
<dbReference type="GO" id="GO:0002250">
    <property type="term" value="P:adaptive immune response"/>
    <property type="evidence" value="ECO:0007669"/>
    <property type="project" value="UniProtKB-KW"/>
</dbReference>
<evidence type="ECO:0000256" key="5">
    <source>
        <dbReference type="ARBA" id="ARBA00005465"/>
    </source>
</evidence>
<dbReference type="GO" id="GO:0001716">
    <property type="term" value="F:L-amino-acid oxidase activity"/>
    <property type="evidence" value="ECO:0007669"/>
    <property type="project" value="UniProtKB-EC"/>
</dbReference>
<comment type="cofactor">
    <cofactor evidence="1 24">
        <name>FAD</name>
        <dbReference type="ChEBI" id="CHEBI:57692"/>
    </cofactor>
</comment>
<evidence type="ECO:0000256" key="10">
    <source>
        <dbReference type="ARBA" id="ARBA00022859"/>
    </source>
</evidence>
<dbReference type="OrthoDB" id="5046242at2759"/>
<keyword evidence="27" id="KW-1185">Reference proteome</keyword>
<evidence type="ECO:0000256" key="20">
    <source>
        <dbReference type="ARBA" id="ARBA00052526"/>
    </source>
</evidence>
<reference evidence="27" key="1">
    <citation type="journal article" date="2018" name="Biotechnol. Bioeng.">
        <title>A reference genome of the Chinese hamster based on a hybrid assembly strategy.</title>
        <authorList>
            <person name="Rupp O."/>
            <person name="MacDonald M.L."/>
            <person name="Li S."/>
            <person name="Dhiman H."/>
            <person name="Polson S."/>
            <person name="Griep S."/>
            <person name="Heffner K."/>
            <person name="Hernandez I."/>
            <person name="Brinkrolf K."/>
            <person name="Jadhav V."/>
            <person name="Samoudi M."/>
            <person name="Hao H."/>
            <person name="Kingham B."/>
            <person name="Goesmann A."/>
            <person name="Betenbaugh M.J."/>
            <person name="Lewis N.E."/>
            <person name="Borth N."/>
            <person name="Lee K.H."/>
        </authorList>
    </citation>
    <scope>NUCLEOTIDE SEQUENCE [LARGE SCALE GENOMIC DNA]</scope>
    <source>
        <strain evidence="27">17A/GY</strain>
    </source>
</reference>
<reference evidence="28" key="3">
    <citation type="submission" date="2025-08" db="UniProtKB">
        <authorList>
            <consortium name="RefSeq"/>
        </authorList>
    </citation>
    <scope>IDENTIFICATION</scope>
    <source>
        <strain evidence="28">17A/GY</strain>
        <tissue evidence="28">Liver</tissue>
    </source>
</reference>
<dbReference type="Proteomes" id="UP001108280">
    <property type="component" value="Chromosome 6"/>
</dbReference>
<comment type="catalytic activity">
    <reaction evidence="19">
        <text>L-tryptophan + O2 + H2O = indole-3-pyruvate + H2O2 + NH4(+)</text>
        <dbReference type="Rhea" id="RHEA:61244"/>
        <dbReference type="ChEBI" id="CHEBI:15377"/>
        <dbReference type="ChEBI" id="CHEBI:15379"/>
        <dbReference type="ChEBI" id="CHEBI:16240"/>
        <dbReference type="ChEBI" id="CHEBI:17640"/>
        <dbReference type="ChEBI" id="CHEBI:28938"/>
        <dbReference type="ChEBI" id="CHEBI:57912"/>
    </reaction>
    <physiologicalReaction direction="left-to-right" evidence="19">
        <dbReference type="Rhea" id="RHEA:61245"/>
    </physiologicalReaction>
</comment>
<dbReference type="FunFam" id="3.90.660.10:FF:000011">
    <property type="entry name" value="Amine oxidase"/>
    <property type="match status" value="1"/>
</dbReference>
<dbReference type="FunFam" id="3.50.50.60:FF:000450">
    <property type="entry name" value="Amine oxidase"/>
    <property type="match status" value="1"/>
</dbReference>
<feature type="region of interest" description="Disordered" evidence="25">
    <location>
        <begin position="47"/>
        <end position="83"/>
    </location>
</feature>
<feature type="domain" description="Amine oxidase" evidence="26">
    <location>
        <begin position="167"/>
        <end position="603"/>
    </location>
</feature>
<dbReference type="Gene3D" id="3.50.50.60">
    <property type="entry name" value="FAD/NAD(P)-binding domain"/>
    <property type="match status" value="1"/>
</dbReference>
<evidence type="ECO:0000256" key="13">
    <source>
        <dbReference type="ARBA" id="ARBA00023157"/>
    </source>
</evidence>
<comment type="catalytic activity">
    <reaction evidence="20">
        <text>an L-alpha-amino acid + O2 + H2O = a 2-oxocarboxylate + H2O2 + NH4(+)</text>
        <dbReference type="Rhea" id="RHEA:13781"/>
        <dbReference type="ChEBI" id="CHEBI:15377"/>
        <dbReference type="ChEBI" id="CHEBI:15379"/>
        <dbReference type="ChEBI" id="CHEBI:16240"/>
        <dbReference type="ChEBI" id="CHEBI:28938"/>
        <dbReference type="ChEBI" id="CHEBI:35179"/>
        <dbReference type="ChEBI" id="CHEBI:59869"/>
        <dbReference type="EC" id="1.4.3.2"/>
    </reaction>
    <physiologicalReaction direction="left-to-right" evidence="20">
        <dbReference type="Rhea" id="RHEA:13782"/>
    </physiologicalReaction>
</comment>
<sequence>MPSGPTGHHCPSLRLRGRGSWLPVSPPPRGWSVKPRELWERAGKAVGEGGASGYSLHGCGKERRRRRPRLNRRRERRVQARKNTGRCPASLAGLIINYHEDNKAPRLVLVAALLGLVASLDWRMASSLNPFEKCMEDPDYEQLLKVVTLGLNRTLKPQKVVIVGAGVAGLTAAKVLSDAGHKVTILEAGNRIGGRILTYRDGKTGWVGELGAMRMPSSHRILHMLCRSLGLNLTQFTQYDENTWTEVNDVKLRNYVVEKMPEKLGYDLSHREKGHSPEDIYQMALDKALKYLKVMGCKKAMKKFHRHTLLEYLTGEGNLTWPAVQLLGDVMSKEGFFYLSFAEALRAHSCLSDRLRYSRIVGGWDLLPRALLSSLSGPVLLNAPVVAITQGIHDVRVHIATSLQPHSLKSMTADLVLLTASGPALQRMTFSPPLTRRRQEALRGLHYVAATKVFLSFHRPFWNEEHIEGGHSNTDRPARLIFYPAPGEGALLLASYTWSDAAAPFAGLSTEQALHVALKDVAALHGPVVYRLWDGTGVVKHWAEDPHSQGGFVVQPPLLGQGNEDYDWAFPYGRIYFAGEHTAYPHGWVETAVKSALRAAVKINNHGFRLEKLKHASFQKQGHIHSETRLDQDEAGLNEEQETRPGGHVFVEAIPELRGHVYVETIPQGKGHVHLHPKIVPPHVHMHEELIPGRRVQMHGGHRHGTSGSQKFPHLHSYCKASRVIPPPIRSPLEQATHSNSLQ</sequence>
<feature type="binding site" evidence="23">
    <location>
        <position position="214"/>
    </location>
    <ligand>
        <name>substrate</name>
    </ligand>
</feature>
<evidence type="ECO:0000256" key="7">
    <source>
        <dbReference type="ARBA" id="ARBA00022630"/>
    </source>
</evidence>
<dbReference type="InterPro" id="IPR036188">
    <property type="entry name" value="FAD/NAD-bd_sf"/>
</dbReference>
<comment type="catalytic activity">
    <reaction evidence="18">
        <text>L-arginine + O2 + H2O = 5-guanidino-2-oxopentanoate + H2O2 + NH4(+)</text>
        <dbReference type="Rhea" id="RHEA:51404"/>
        <dbReference type="ChEBI" id="CHEBI:15377"/>
        <dbReference type="ChEBI" id="CHEBI:15379"/>
        <dbReference type="ChEBI" id="CHEBI:16240"/>
        <dbReference type="ChEBI" id="CHEBI:28938"/>
        <dbReference type="ChEBI" id="CHEBI:32682"/>
        <dbReference type="ChEBI" id="CHEBI:58489"/>
        <dbReference type="EC" id="1.4.3.25"/>
    </reaction>
    <physiologicalReaction direction="left-to-right" evidence="18">
        <dbReference type="Rhea" id="RHEA:51405"/>
    </physiologicalReaction>
</comment>
<feature type="binding site" evidence="23">
    <location>
        <begin position="187"/>
        <end position="188"/>
    </location>
    <ligand>
        <name>FAD</name>
        <dbReference type="ChEBI" id="CHEBI:57692"/>
    </ligand>
</feature>
<feature type="region of interest" description="Disordered" evidence="25">
    <location>
        <begin position="620"/>
        <end position="642"/>
    </location>
</feature>
<evidence type="ECO:0000256" key="12">
    <source>
        <dbReference type="ARBA" id="ARBA00023130"/>
    </source>
</evidence>
<evidence type="ECO:0000256" key="2">
    <source>
        <dbReference type="ARBA" id="ARBA00004218"/>
    </source>
</evidence>
<evidence type="ECO:0000313" key="27">
    <source>
        <dbReference type="Proteomes" id="UP001108280"/>
    </source>
</evidence>
<evidence type="ECO:0000256" key="23">
    <source>
        <dbReference type="PIRSR" id="PIRSR601613-1"/>
    </source>
</evidence>
<evidence type="ECO:0000256" key="17">
    <source>
        <dbReference type="ARBA" id="ARBA00050159"/>
    </source>
</evidence>
<dbReference type="GO" id="GO:0009072">
    <property type="term" value="P:aromatic amino acid metabolic process"/>
    <property type="evidence" value="ECO:0007669"/>
    <property type="project" value="UniProtKB-ARBA"/>
</dbReference>
<comment type="pathway">
    <text evidence="22">Amino-acid degradation; L-tryptophan degradation via pyruvate pathway.</text>
</comment>
<dbReference type="GO" id="GO:0005576">
    <property type="term" value="C:extracellular region"/>
    <property type="evidence" value="ECO:0007669"/>
    <property type="project" value="UniProtKB-SubCell"/>
</dbReference>
<gene>
    <name evidence="28" type="primary">Il4i1</name>
</gene>
<evidence type="ECO:0000256" key="25">
    <source>
        <dbReference type="SAM" id="MobiDB-lite"/>
    </source>
</evidence>
<keyword evidence="15" id="KW-0458">Lysosome</keyword>
<keyword evidence="6" id="KW-0964">Secreted</keyword>
<evidence type="ECO:0000256" key="16">
    <source>
        <dbReference type="ARBA" id="ARBA00023329"/>
    </source>
</evidence>
<evidence type="ECO:0000256" key="9">
    <source>
        <dbReference type="ARBA" id="ARBA00022827"/>
    </source>
</evidence>
<evidence type="ECO:0000259" key="26">
    <source>
        <dbReference type="Pfam" id="PF01593"/>
    </source>
</evidence>
<dbReference type="EC" id="1.4.3.-" evidence="24"/>
<accession>A0A9J7G582</accession>
<keyword evidence="16" id="KW-0968">Cytoplasmic vesicle</keyword>
<evidence type="ECO:0000256" key="1">
    <source>
        <dbReference type="ARBA" id="ARBA00001974"/>
    </source>
</evidence>
<comment type="subcellular location">
    <subcellularLocation>
        <location evidence="2">Cytoplasmic vesicle</location>
        <location evidence="2">Secretory vesicle</location>
        <location evidence="2">Acrosome</location>
    </subcellularLocation>
    <subcellularLocation>
        <location evidence="3">Lysosome</location>
    </subcellularLocation>
    <subcellularLocation>
        <location evidence="4">Secreted</location>
    </subcellularLocation>
</comment>
<proteinExistence type="inferred from homology"/>
<evidence type="ECO:0000256" key="3">
    <source>
        <dbReference type="ARBA" id="ARBA00004371"/>
    </source>
</evidence>
<feature type="binding site" evidence="23">
    <location>
        <position position="385"/>
    </location>
    <ligand>
        <name>FAD</name>
        <dbReference type="ChEBI" id="CHEBI:57692"/>
    </ligand>
</feature>
<evidence type="ECO:0000256" key="4">
    <source>
        <dbReference type="ARBA" id="ARBA00004613"/>
    </source>
</evidence>
<evidence type="ECO:0000256" key="11">
    <source>
        <dbReference type="ARBA" id="ARBA00023002"/>
    </source>
</evidence>
<evidence type="ECO:0000256" key="18">
    <source>
        <dbReference type="ARBA" id="ARBA00051353"/>
    </source>
</evidence>
<keyword evidence="12" id="KW-1064">Adaptive immunity</keyword>
<dbReference type="GO" id="GO:0001669">
    <property type="term" value="C:acrosomal vesicle"/>
    <property type="evidence" value="ECO:0007669"/>
    <property type="project" value="UniProtKB-SubCell"/>
</dbReference>
<keyword evidence="10" id="KW-0391">Immunity</keyword>
<dbReference type="GeneID" id="100773063"/>
<evidence type="ECO:0000256" key="21">
    <source>
        <dbReference type="ARBA" id="ARBA00052764"/>
    </source>
</evidence>
<evidence type="ECO:0000256" key="22">
    <source>
        <dbReference type="ARBA" id="ARBA00060641"/>
    </source>
</evidence>
<dbReference type="InterPro" id="IPR001613">
    <property type="entry name" value="Flavin_amine_oxidase"/>
</dbReference>
<feature type="compositionally biased region" description="Basic residues" evidence="25">
    <location>
        <begin position="62"/>
        <end position="83"/>
    </location>
</feature>
<dbReference type="GO" id="GO:0009063">
    <property type="term" value="P:amino acid catabolic process"/>
    <property type="evidence" value="ECO:0007669"/>
    <property type="project" value="TreeGrafter"/>
</dbReference>
<feature type="binding site" evidence="23">
    <location>
        <position position="580"/>
    </location>
    <ligand>
        <name>FAD</name>
        <dbReference type="ChEBI" id="CHEBI:57692"/>
    </ligand>
</feature>
<dbReference type="PANTHER" id="PTHR10742">
    <property type="entry name" value="FLAVIN MONOAMINE OXIDASE"/>
    <property type="match status" value="1"/>
</dbReference>
<dbReference type="PRINTS" id="PR00757">
    <property type="entry name" value="AMINEOXDASEF"/>
</dbReference>
<feature type="region of interest" description="Disordered" evidence="25">
    <location>
        <begin position="1"/>
        <end position="27"/>
    </location>
</feature>
<evidence type="ECO:0000256" key="14">
    <source>
        <dbReference type="ARBA" id="ARBA00023180"/>
    </source>
</evidence>
<dbReference type="InterPro" id="IPR002937">
    <property type="entry name" value="Amino_oxidase"/>
</dbReference>
<keyword evidence="7 24" id="KW-0285">Flavoprotein</keyword>
<reference evidence="27" key="2">
    <citation type="journal article" date="2020" name="Biotechnol. Bioeng.">
        <title>Chromosome-scale scaffolds for the Chinese hamster reference genome assembly to facilitate the study of the CHO epigenome.</title>
        <authorList>
            <person name="Hilliard W."/>
            <person name="MacDonald M."/>
            <person name="Lee K.H."/>
        </authorList>
    </citation>
    <scope>NUCLEOTIDE SEQUENCE [LARGE SCALE GENOMIC DNA]</scope>
    <source>
        <strain evidence="27">17A/GY</strain>
    </source>
</reference>
<dbReference type="PANTHER" id="PTHR10742:SF21">
    <property type="entry name" value="L-AMINO-ACID OXIDASE"/>
    <property type="match status" value="1"/>
</dbReference>
<protein>
    <recommendedName>
        <fullName evidence="24">Amine oxidase</fullName>
        <ecNumber evidence="24">1.4.3.-</ecNumber>
    </recommendedName>
</protein>
<keyword evidence="8" id="KW-0732">Signal</keyword>
<comment type="catalytic activity">
    <reaction evidence="21">
        <text>L-phenylalanine + O2 + H2O = 3-phenylpyruvate + H2O2 + NH4(+)</text>
        <dbReference type="Rhea" id="RHEA:61240"/>
        <dbReference type="ChEBI" id="CHEBI:15377"/>
        <dbReference type="ChEBI" id="CHEBI:15379"/>
        <dbReference type="ChEBI" id="CHEBI:16240"/>
        <dbReference type="ChEBI" id="CHEBI:18005"/>
        <dbReference type="ChEBI" id="CHEBI:28938"/>
        <dbReference type="ChEBI" id="CHEBI:58095"/>
    </reaction>
    <physiologicalReaction direction="left-to-right" evidence="21">
        <dbReference type="Rhea" id="RHEA:61241"/>
    </physiologicalReaction>
</comment>
<evidence type="ECO:0000256" key="15">
    <source>
        <dbReference type="ARBA" id="ARBA00023228"/>
    </source>
</evidence>
<keyword evidence="9 24" id="KW-0274">FAD</keyword>
<keyword evidence="14" id="KW-0325">Glycoprotein</keyword>
<dbReference type="SUPFAM" id="SSF51905">
    <property type="entry name" value="FAD/NAD(P)-binding domain"/>
    <property type="match status" value="1"/>
</dbReference>
<dbReference type="GO" id="GO:0045591">
    <property type="term" value="P:positive regulation of regulatory T cell differentiation"/>
    <property type="evidence" value="ECO:0007669"/>
    <property type="project" value="UniProtKB-ARBA"/>
</dbReference>
<evidence type="ECO:0000256" key="19">
    <source>
        <dbReference type="ARBA" id="ARBA00052447"/>
    </source>
</evidence>
<keyword evidence="13" id="KW-1015">Disulfide bond</keyword>
<dbReference type="GO" id="GO:0005764">
    <property type="term" value="C:lysosome"/>
    <property type="evidence" value="ECO:0007669"/>
    <property type="project" value="UniProtKB-SubCell"/>
</dbReference>
<dbReference type="Pfam" id="PF01593">
    <property type="entry name" value="Amino_oxidase"/>
    <property type="match status" value="1"/>
</dbReference>
<evidence type="ECO:0000256" key="24">
    <source>
        <dbReference type="RuleBase" id="RU362067"/>
    </source>
</evidence>
<comment type="similarity">
    <text evidence="5">Belongs to the flavin monoamine oxidase family. FIG1 subfamily.</text>
</comment>
<dbReference type="CTD" id="259307"/>
<dbReference type="Gene3D" id="3.90.660.10">
    <property type="match status" value="2"/>
</dbReference>
<dbReference type="InterPro" id="IPR050281">
    <property type="entry name" value="Flavin_monoamine_oxidase"/>
</dbReference>
<evidence type="ECO:0000256" key="8">
    <source>
        <dbReference type="ARBA" id="ARBA00022729"/>
    </source>
</evidence>
<evidence type="ECO:0000313" key="28">
    <source>
        <dbReference type="RefSeq" id="XP_027276531.1"/>
    </source>
</evidence>
<keyword evidence="11 24" id="KW-0560">Oxidoreductase</keyword>
<dbReference type="SUPFAM" id="SSF54373">
    <property type="entry name" value="FAD-linked reductases, C-terminal domain"/>
    <property type="match status" value="1"/>
</dbReference>
<dbReference type="KEGG" id="cge:100773063"/>
<dbReference type="FunFam" id="1.10.405.10:FF:000004">
    <property type="entry name" value="Amine oxidase"/>
    <property type="match status" value="1"/>
</dbReference>
<organism evidence="27 28">
    <name type="scientific">Cricetulus griseus</name>
    <name type="common">Chinese hamster</name>
    <name type="synonym">Cricetulus barabensis griseus</name>
    <dbReference type="NCBI Taxonomy" id="10029"/>
    <lineage>
        <taxon>Eukaryota</taxon>
        <taxon>Metazoa</taxon>
        <taxon>Chordata</taxon>
        <taxon>Craniata</taxon>
        <taxon>Vertebrata</taxon>
        <taxon>Euteleostomi</taxon>
        <taxon>Mammalia</taxon>
        <taxon>Eutheria</taxon>
        <taxon>Euarchontoglires</taxon>
        <taxon>Glires</taxon>
        <taxon>Rodentia</taxon>
        <taxon>Myomorpha</taxon>
        <taxon>Muroidea</taxon>
        <taxon>Cricetidae</taxon>
        <taxon>Cricetinae</taxon>
        <taxon>Cricetulus</taxon>
    </lineage>
</organism>
<feature type="binding site" evidence="23">
    <location>
        <begin position="211"/>
        <end position="214"/>
    </location>
    <ligand>
        <name>FAD</name>
        <dbReference type="ChEBI" id="CHEBI:57692"/>
    </ligand>
</feature>
<dbReference type="RefSeq" id="XP_027276531.1">
    <property type="nucleotide sequence ID" value="XM_027420730.2"/>
</dbReference>